<dbReference type="InterPro" id="IPR006571">
    <property type="entry name" value="TLDc_dom"/>
</dbReference>
<evidence type="ECO:0000256" key="1">
    <source>
        <dbReference type="SAM" id="MobiDB-lite"/>
    </source>
</evidence>
<feature type="domain" description="TLDc" evidence="2">
    <location>
        <begin position="805"/>
        <end position="983"/>
    </location>
</feature>
<dbReference type="Pfam" id="PF07534">
    <property type="entry name" value="TLD"/>
    <property type="match status" value="1"/>
</dbReference>
<protein>
    <submittedName>
        <fullName evidence="4">TLDc domain-containing protein</fullName>
    </submittedName>
</protein>
<feature type="region of interest" description="Disordered" evidence="1">
    <location>
        <begin position="716"/>
        <end position="739"/>
    </location>
</feature>
<dbReference type="SMART" id="SM00164">
    <property type="entry name" value="TBC"/>
    <property type="match status" value="1"/>
</dbReference>
<dbReference type="WBParaSite" id="jg25221">
    <property type="protein sequence ID" value="jg25221"/>
    <property type="gene ID" value="jg25221"/>
</dbReference>
<evidence type="ECO:0000313" key="4">
    <source>
        <dbReference type="WBParaSite" id="jg25221"/>
    </source>
</evidence>
<dbReference type="SMART" id="SM00584">
    <property type="entry name" value="TLDc"/>
    <property type="match status" value="1"/>
</dbReference>
<dbReference type="Proteomes" id="UP000887574">
    <property type="component" value="Unplaced"/>
</dbReference>
<dbReference type="InterPro" id="IPR000195">
    <property type="entry name" value="Rab-GAP-TBC_dom"/>
</dbReference>
<evidence type="ECO:0000313" key="3">
    <source>
        <dbReference type="Proteomes" id="UP000887574"/>
    </source>
</evidence>
<proteinExistence type="predicted"/>
<sequence>MVFGLSSTRAAPPLSSSSSRSTPVDVLSIISSSSQTNNFTHHPSANRNISNNNYQKGVSTSTSSTDERRSVLQSTAYVSLFQLSSEWNEGADRLDKNQLEEDNLCRINSRRRHSLFDPNGLPTIPTHQQLQQTSIDRRRSLAVLHTSPSSQLTHLEGLAKGADKNSEQHSLQNFHQQSGRNRCPNIVLNLAEEEEEGEQQSQKQKEERAEHPSSSCTPLFVEDHNHNHIGGACSSDFSCFQKQPIESDLLSPEEEAMFQRRVARGQSRCLSSAGLGSEGFSRSQNFAKRRNSVSFGVVEEIAEDETETVTQIGSIDEDEVYVDSLAGNPEREVILVCPTKDAQFLTLEQKQEEADNKAREDSPLDIPTFSKSKAMRKAKKAGLMANYGNVRSDSVDSGFSCASLSSCSSTESSVEDPGSLQKARMIRQRSMSIQPESISIAKSVDYPAWLRSVKKLVQLTMQLRQEEEDNKDETISSLEQLAGQHRQDVENVKKFVRHNDWPVSHEIRADLWRVLCHTKDFESNKSVYLQQLEDLTRSGVKTLRPSFLSLDGIVVADHGLKEEGAVTLQRLLIVIECVRPEIRFVPILYPCVPCNTFILSSELAVFASCHTLLSLLKKHKRSVYSMLKRRAGTVDDVKLAEIFTHWNAWIFKYLPFEYLVRVIDCFLVEGHKMLLRVTLSLVYLWYKDRSKEPNSGTDPVSSRNSATQRRHFPLIRSSTLPTRSKPPTAPAGLPNDSSAGSVDERIAEINNQIIHLAENCPISVQTLLDMGCAIRNFKHSTFEQRQKHYETSFERSIYTAAFESKIIDTEAASELIAALPSRYQLETPQLLFRLSEHGASFVQLWTQIDDADQTLLVIRSVSGQIFGAYCSSCWTERRDVRERAKTRYFGTGESFVWHLHPELQLPVVYGWAGQNSDHPDSCPQMFMTAGDRFLIIGSGGGDAIAIRDELTRGLSYPCETFASPALVPSNEFEIDELEVYMVIVEGVCNPRNWLRFYACLSN</sequence>
<feature type="compositionally biased region" description="Polar residues" evidence="1">
    <location>
        <begin position="34"/>
        <end position="58"/>
    </location>
</feature>
<accession>A0A915DZ55</accession>
<name>A0A915DZ55_9BILA</name>
<dbReference type="PROSITE" id="PS51886">
    <property type="entry name" value="TLDC"/>
    <property type="match status" value="1"/>
</dbReference>
<feature type="compositionally biased region" description="Polar residues" evidence="1">
    <location>
        <begin position="168"/>
        <end position="178"/>
    </location>
</feature>
<evidence type="ECO:0000259" key="2">
    <source>
        <dbReference type="PROSITE" id="PS51886"/>
    </source>
</evidence>
<keyword evidence="3" id="KW-1185">Reference proteome</keyword>
<dbReference type="PANTHER" id="PTHR23354:SF122">
    <property type="entry name" value="GTPASE-ACTIVATING PROTEIN SKYWALKER"/>
    <property type="match status" value="1"/>
</dbReference>
<feature type="region of interest" description="Disordered" evidence="1">
    <location>
        <begin position="34"/>
        <end position="68"/>
    </location>
</feature>
<feature type="region of interest" description="Disordered" evidence="1">
    <location>
        <begin position="159"/>
        <end position="178"/>
    </location>
</feature>
<feature type="region of interest" description="Disordered" evidence="1">
    <location>
        <begin position="1"/>
        <end position="22"/>
    </location>
</feature>
<dbReference type="AlphaFoldDB" id="A0A915DZ55"/>
<reference evidence="4" key="1">
    <citation type="submission" date="2022-11" db="UniProtKB">
        <authorList>
            <consortium name="WormBaseParasite"/>
        </authorList>
    </citation>
    <scope>IDENTIFICATION</scope>
</reference>
<feature type="region of interest" description="Disordered" evidence="1">
    <location>
        <begin position="193"/>
        <end position="216"/>
    </location>
</feature>
<dbReference type="PANTHER" id="PTHR23354">
    <property type="entry name" value="NUCLEOLAR PROTEIN 7/ESTROGEN RECEPTOR COACTIVATOR-RELATED"/>
    <property type="match status" value="1"/>
</dbReference>
<organism evidence="3 4">
    <name type="scientific">Ditylenchus dipsaci</name>
    <dbReference type="NCBI Taxonomy" id="166011"/>
    <lineage>
        <taxon>Eukaryota</taxon>
        <taxon>Metazoa</taxon>
        <taxon>Ecdysozoa</taxon>
        <taxon>Nematoda</taxon>
        <taxon>Chromadorea</taxon>
        <taxon>Rhabditida</taxon>
        <taxon>Tylenchina</taxon>
        <taxon>Tylenchomorpha</taxon>
        <taxon>Sphaerularioidea</taxon>
        <taxon>Anguinidae</taxon>
        <taxon>Anguininae</taxon>
        <taxon>Ditylenchus</taxon>
    </lineage>
</organism>
<dbReference type="Gene3D" id="1.10.472.80">
    <property type="entry name" value="Ypt/Rab-GAP domain of gyp1p, domain 3"/>
    <property type="match status" value="1"/>
</dbReference>
<dbReference type="Pfam" id="PF00566">
    <property type="entry name" value="RabGAP-TBC"/>
    <property type="match status" value="1"/>
</dbReference>